<evidence type="ECO:0000256" key="4">
    <source>
        <dbReference type="ARBA" id="ARBA00022692"/>
    </source>
</evidence>
<dbReference type="NCBIfam" id="TIGR03920">
    <property type="entry name" value="T7SS_EccD"/>
    <property type="match status" value="1"/>
</dbReference>
<feature type="transmembrane region" description="Helical" evidence="7">
    <location>
        <begin position="219"/>
        <end position="237"/>
    </location>
</feature>
<feature type="transmembrane region" description="Helical" evidence="7">
    <location>
        <begin position="441"/>
        <end position="467"/>
    </location>
</feature>
<dbReference type="EMBL" id="JADBEF010000001">
    <property type="protein sequence ID" value="MBE1565615.1"/>
    <property type="molecule type" value="Genomic_DNA"/>
</dbReference>
<evidence type="ECO:0000313" key="10">
    <source>
        <dbReference type="Proteomes" id="UP000661607"/>
    </source>
</evidence>
<feature type="transmembrane region" description="Helical" evidence="7">
    <location>
        <begin position="408"/>
        <end position="429"/>
    </location>
</feature>
<evidence type="ECO:0000256" key="7">
    <source>
        <dbReference type="SAM" id="Phobius"/>
    </source>
</evidence>
<feature type="transmembrane region" description="Helical" evidence="7">
    <location>
        <begin position="382"/>
        <end position="402"/>
    </location>
</feature>
<dbReference type="Pfam" id="PF19053">
    <property type="entry name" value="EccD"/>
    <property type="match status" value="1"/>
</dbReference>
<feature type="domain" description="EccD-like transmembrane" evidence="8">
    <location>
        <begin position="134"/>
        <end position="470"/>
    </location>
</feature>
<keyword evidence="6 7" id="KW-0472">Membrane</keyword>
<evidence type="ECO:0000256" key="5">
    <source>
        <dbReference type="ARBA" id="ARBA00022989"/>
    </source>
</evidence>
<feature type="transmembrane region" description="Helical" evidence="7">
    <location>
        <begin position="193"/>
        <end position="213"/>
    </location>
</feature>
<dbReference type="PIRSF" id="PIRSF017804">
    <property type="entry name" value="Secretion_EccD1"/>
    <property type="match status" value="1"/>
</dbReference>
<dbReference type="InterPro" id="IPR006707">
    <property type="entry name" value="T7SS_EccD"/>
</dbReference>
<evidence type="ECO:0000256" key="1">
    <source>
        <dbReference type="ARBA" id="ARBA00004651"/>
    </source>
</evidence>
<name>A0ABR9KUD4_9ACTN</name>
<accession>A0ABR9KUD4</accession>
<evidence type="ECO:0000256" key="3">
    <source>
        <dbReference type="ARBA" id="ARBA00022475"/>
    </source>
</evidence>
<feature type="transmembrane region" description="Helical" evidence="7">
    <location>
        <begin position="330"/>
        <end position="348"/>
    </location>
</feature>
<keyword evidence="4 7" id="KW-0812">Transmembrane</keyword>
<dbReference type="Proteomes" id="UP000661607">
    <property type="component" value="Unassembled WGS sequence"/>
</dbReference>
<comment type="subcellular location">
    <subcellularLocation>
        <location evidence="1">Cell membrane</location>
        <topology evidence="1">Multi-pass membrane protein</topology>
    </subcellularLocation>
</comment>
<feature type="transmembrane region" description="Helical" evidence="7">
    <location>
        <begin position="136"/>
        <end position="156"/>
    </location>
</feature>
<comment type="similarity">
    <text evidence="2">Belongs to the EccD/Snm4 family.</text>
</comment>
<feature type="transmembrane region" description="Helical" evidence="7">
    <location>
        <begin position="244"/>
        <end position="266"/>
    </location>
</feature>
<reference evidence="9 10" key="1">
    <citation type="submission" date="2020-10" db="EMBL/GenBank/DDBJ databases">
        <title>Sequencing the genomes of 1000 actinobacteria strains.</title>
        <authorList>
            <person name="Klenk H.-P."/>
        </authorList>
    </citation>
    <scope>NUCLEOTIDE SEQUENCE [LARGE SCALE GENOMIC DNA]</scope>
    <source>
        <strain evidence="9 10">DSM 43748</strain>
    </source>
</reference>
<keyword evidence="5 7" id="KW-1133">Transmembrane helix</keyword>
<organism evidence="9 10">
    <name type="scientific">Nonomuraea africana</name>
    <dbReference type="NCBI Taxonomy" id="46171"/>
    <lineage>
        <taxon>Bacteria</taxon>
        <taxon>Bacillati</taxon>
        <taxon>Actinomycetota</taxon>
        <taxon>Actinomycetes</taxon>
        <taxon>Streptosporangiales</taxon>
        <taxon>Streptosporangiaceae</taxon>
        <taxon>Nonomuraea</taxon>
    </lineage>
</organism>
<feature type="transmembrane region" description="Helical" evidence="7">
    <location>
        <begin position="162"/>
        <end position="181"/>
    </location>
</feature>
<feature type="transmembrane region" description="Helical" evidence="7">
    <location>
        <begin position="272"/>
        <end position="291"/>
    </location>
</feature>
<evidence type="ECO:0000259" key="8">
    <source>
        <dbReference type="Pfam" id="PF19053"/>
    </source>
</evidence>
<evidence type="ECO:0000256" key="2">
    <source>
        <dbReference type="ARBA" id="ARBA00006162"/>
    </source>
</evidence>
<evidence type="ECO:0000313" key="9">
    <source>
        <dbReference type="EMBL" id="MBE1565615.1"/>
    </source>
</evidence>
<dbReference type="Gene3D" id="3.10.20.90">
    <property type="entry name" value="Phosphatidylinositol 3-kinase Catalytic Subunit, Chain A, domain 1"/>
    <property type="match status" value="1"/>
</dbReference>
<dbReference type="Pfam" id="PF08817">
    <property type="entry name" value="YukD"/>
    <property type="match status" value="1"/>
</dbReference>
<proteinExistence type="inferred from homology"/>
<gene>
    <name evidence="9" type="ORF">H4W81_008394</name>
</gene>
<dbReference type="RefSeq" id="WP_192779791.1">
    <property type="nucleotide sequence ID" value="NZ_BAAASY010000016.1"/>
</dbReference>
<comment type="caution">
    <text evidence="9">The sequence shown here is derived from an EMBL/GenBank/DDBJ whole genome shotgun (WGS) entry which is preliminary data.</text>
</comment>
<dbReference type="InterPro" id="IPR044049">
    <property type="entry name" value="EccD_transm"/>
</dbReference>
<keyword evidence="10" id="KW-1185">Reference proteome</keyword>
<sequence>MTSIAHPPMQQGALPQIHAPLSPLCHVTIVAPRRRADLALPADIPLPHVLPGLLRAVGEAGGESSAAPGWVLQRLGGAPFDLGLSLGALGVLDGEVLYLRPREAALPPALFDDVADVVATGVKDGSGKWESHHTRAMGAGAAAVLLGMGALALTLADGPRTGLALVSGVLTVLLLVAGAALSRAVGDASAGAMIGYSALPYAFLAGLFAPGAGLGAPHLLAGLACTALAATIGGAVIAGGVAGFLGTATASVAGAIAAALVMVFGASPAGTAAVAVTVLMAFSPLIPTLSFRMARVPLPALPTNAEELRADNQILDSASVLERTDQARRYATGMVIAIALVALGALALLVAEGGWVAISMAVTLSLTLVLRARVFHGFGQRLWLILTGLAGLVAPAVAQSVGAGTVGAVAVVVGLLWTAMVLLGLGLWLPTGRPSPFWGRAGDIVDVMLIVALFPLALGVLDVYSWIRGLSG</sequence>
<protein>
    <submittedName>
        <fullName evidence="9">Type VII secretion integral membrane protein EccD</fullName>
    </submittedName>
</protein>
<dbReference type="InterPro" id="IPR024962">
    <property type="entry name" value="YukD-like"/>
</dbReference>
<keyword evidence="3" id="KW-1003">Cell membrane</keyword>
<evidence type="ECO:0000256" key="6">
    <source>
        <dbReference type="ARBA" id="ARBA00023136"/>
    </source>
</evidence>